<feature type="transmembrane region" description="Helical" evidence="6">
    <location>
        <begin position="643"/>
        <end position="661"/>
    </location>
</feature>
<dbReference type="InterPro" id="IPR033399">
    <property type="entry name" value="TP_0789-like"/>
</dbReference>
<keyword evidence="9" id="KW-1185">Reference proteome</keyword>
<sequence length="1083" mass="120625">MTHPNSAVTAYFRFVRRYPKTLVLISLVALIALCSSLPQLTKDTRGDAFMDPGNPALIYRDKVKQQFGLSDPYVIAVITEQDHGVYAPPVLELVEWLSDKSRELENIDPDRVVSLATENNIQGSTSGMEVTPFFDPRPTTKEQSDRLRQAIEDFPLYQGKLVSRDGRATLIIAEMLDEDQAEATYTRLQKLIEQAPHVDGVTLHLAGEGAVAGFLGSYIDSDAGRLNPIAGLIITLIIALAFRRLAPALLANVIIAASVLTTLSIMAVSKTPFYVITNALPVILIGISVADAIHIFSRYYELQLDKPETARSELVIETMLDMWRPITLTTLTTIAGFVGLYFASNMPPFKYMGLFTALGVTIAWLFSMLFLPAALTWLQPKVSAGFLHSRHRRNELFASMMQKLGGLGIRHPGLTLGTGVAMALTGFIAASQLKVDEDRIETFHHSEPIYQADRAINTYFDGSNNLDIVIETDSNEGLFAPEVLQKMQALQTYALSLPHVNNATSIVDYLKQMNRVLQDGQRDAYRLPETREAVAQYFLLYSASSDPTDFEEEVDYDYRQANIRLLLDSAAYRHTRPVVESLQRFIEQNFNEPGLSATLSGRVTVNYHWIRGIGDTHFYSLLIALVLVWLVAALLFRSALAGVYALLPVCASILLIYSTMAMTGISLGIGTSMFASVAIGLGVDFAIHTLDRIKSRLQILATTQHTITADELDRELLAIFPTTGRALLFNFLAIACGFGVLMSSKVVPLNNFGTIVALAVTTSFIASVMLLPAMIKLFRPRFALGSLSIAEHSGYGAKATANPADMGRLLSVLFGALVLSGGLSIASPNAVAEISLENSWPDTQWIVDQVNGRDDGEQVSRTLTMTLTDRNGKQRVRETRGFRKYYDKEKRSVLFYTSPSIVKDTAFLTYDYPQAENRDDDQWLYLPALRKVRRISASDRGDHFLGTDFTYEDIKKEGRMEPADFAYKVVGKETANNRDLFHMEGVPHTQSIAEELGYGRTELWVDSQWWIVVKAQFWDIRGNLLKSLQVKDIRPVDGILTRHTMIMDNHKTGHRSEFVFSDVDYLTPVDDSLFRQRSLGRGF</sequence>
<evidence type="ECO:0000256" key="6">
    <source>
        <dbReference type="SAM" id="Phobius"/>
    </source>
</evidence>
<evidence type="ECO:0000256" key="5">
    <source>
        <dbReference type="ARBA" id="ARBA00023136"/>
    </source>
</evidence>
<feature type="transmembrane region" description="Helical" evidence="6">
    <location>
        <begin position="727"/>
        <end position="746"/>
    </location>
</feature>
<keyword evidence="5 6" id="KW-0472">Membrane</keyword>
<name>A0ABY8NF68_9GAMM</name>
<dbReference type="InterPro" id="IPR001036">
    <property type="entry name" value="Acrflvin-R"/>
</dbReference>
<dbReference type="RefSeq" id="WP_280321186.1">
    <property type="nucleotide sequence ID" value="NZ_CP118605.1"/>
</dbReference>
<dbReference type="Pfam" id="PF17131">
    <property type="entry name" value="LolA_like"/>
    <property type="match status" value="1"/>
</dbReference>
<feature type="transmembrane region" description="Helical" evidence="6">
    <location>
        <begin position="618"/>
        <end position="636"/>
    </location>
</feature>
<comment type="subcellular location">
    <subcellularLocation>
        <location evidence="1">Cell membrane</location>
        <topology evidence="1">Multi-pass membrane protein</topology>
    </subcellularLocation>
</comment>
<evidence type="ECO:0000256" key="3">
    <source>
        <dbReference type="ARBA" id="ARBA00022692"/>
    </source>
</evidence>
<dbReference type="InterPro" id="IPR004869">
    <property type="entry name" value="MMPL_dom"/>
</dbReference>
<evidence type="ECO:0000256" key="1">
    <source>
        <dbReference type="ARBA" id="ARBA00004651"/>
    </source>
</evidence>
<dbReference type="SUPFAM" id="SSF82866">
    <property type="entry name" value="Multidrug efflux transporter AcrB transmembrane domain"/>
    <property type="match status" value="2"/>
</dbReference>
<organism evidence="8 9">
    <name type="scientific">Microbulbifer bruguierae</name>
    <dbReference type="NCBI Taxonomy" id="3029061"/>
    <lineage>
        <taxon>Bacteria</taxon>
        <taxon>Pseudomonadati</taxon>
        <taxon>Pseudomonadota</taxon>
        <taxon>Gammaproteobacteria</taxon>
        <taxon>Cellvibrionales</taxon>
        <taxon>Microbulbiferaceae</taxon>
        <taxon>Microbulbifer</taxon>
    </lineage>
</organism>
<dbReference type="InterPro" id="IPR050545">
    <property type="entry name" value="Mycobact_MmpL"/>
</dbReference>
<protein>
    <submittedName>
        <fullName evidence="8">Outer membrane lipoprotein-sorting protein</fullName>
    </submittedName>
</protein>
<dbReference type="Gene3D" id="2.50.20.10">
    <property type="entry name" value="Lipoprotein localisation LolA/LolB/LppX"/>
    <property type="match status" value="1"/>
</dbReference>
<gene>
    <name evidence="8" type="ORF">PVT68_03325</name>
</gene>
<dbReference type="Gene3D" id="1.20.1640.10">
    <property type="entry name" value="Multidrug efflux transporter AcrB transmembrane domain"/>
    <property type="match status" value="2"/>
</dbReference>
<feature type="transmembrane region" description="Helical" evidence="6">
    <location>
        <begin position="752"/>
        <end position="771"/>
    </location>
</feature>
<dbReference type="Proteomes" id="UP001236500">
    <property type="component" value="Chromosome"/>
</dbReference>
<evidence type="ECO:0000313" key="8">
    <source>
        <dbReference type="EMBL" id="WGL17335.1"/>
    </source>
</evidence>
<feature type="transmembrane region" description="Helical" evidence="6">
    <location>
        <begin position="667"/>
        <end position="687"/>
    </location>
</feature>
<feature type="transmembrane region" description="Helical" evidence="6">
    <location>
        <begin position="249"/>
        <end position="267"/>
    </location>
</feature>
<feature type="transmembrane region" description="Helical" evidence="6">
    <location>
        <begin position="273"/>
        <end position="296"/>
    </location>
</feature>
<evidence type="ECO:0000256" key="2">
    <source>
        <dbReference type="ARBA" id="ARBA00022475"/>
    </source>
</evidence>
<dbReference type="PROSITE" id="PS50156">
    <property type="entry name" value="SSD"/>
    <property type="match status" value="1"/>
</dbReference>
<dbReference type="PANTHER" id="PTHR33406">
    <property type="entry name" value="MEMBRANE PROTEIN MJ1562-RELATED"/>
    <property type="match status" value="1"/>
</dbReference>
<feature type="transmembrane region" description="Helical" evidence="6">
    <location>
        <begin position="326"/>
        <end position="343"/>
    </location>
</feature>
<dbReference type="PANTHER" id="PTHR33406:SF13">
    <property type="entry name" value="MEMBRANE PROTEIN YDFJ"/>
    <property type="match status" value="1"/>
</dbReference>
<dbReference type="Pfam" id="PF03176">
    <property type="entry name" value="MMPL"/>
    <property type="match status" value="2"/>
</dbReference>
<dbReference type="CDD" id="cd16329">
    <property type="entry name" value="LolA_like"/>
    <property type="match status" value="1"/>
</dbReference>
<keyword evidence="8" id="KW-0449">Lipoprotein</keyword>
<reference evidence="8 9" key="1">
    <citation type="submission" date="2023-02" db="EMBL/GenBank/DDBJ databases">
        <title>Description and genomic characterization of Microbulbifer bruguierae sp. nov., isolated from the sediment of mangrove plant Bruguiera sexangula.</title>
        <authorList>
            <person name="Long M."/>
        </authorList>
    </citation>
    <scope>NUCLEOTIDE SEQUENCE [LARGE SCALE GENOMIC DNA]</scope>
    <source>
        <strain evidence="8 9">H12</strain>
    </source>
</reference>
<dbReference type="InterPro" id="IPR000731">
    <property type="entry name" value="SSD"/>
</dbReference>
<feature type="transmembrane region" description="Helical" evidence="6">
    <location>
        <begin position="355"/>
        <end position="378"/>
    </location>
</feature>
<accession>A0ABY8NF68</accession>
<keyword evidence="4 6" id="KW-1133">Transmembrane helix</keyword>
<keyword evidence="2" id="KW-1003">Cell membrane</keyword>
<evidence type="ECO:0000256" key="4">
    <source>
        <dbReference type="ARBA" id="ARBA00022989"/>
    </source>
</evidence>
<evidence type="ECO:0000259" key="7">
    <source>
        <dbReference type="PROSITE" id="PS50156"/>
    </source>
</evidence>
<proteinExistence type="predicted"/>
<feature type="transmembrane region" description="Helical" evidence="6">
    <location>
        <begin position="413"/>
        <end position="433"/>
    </location>
</feature>
<dbReference type="PRINTS" id="PR00702">
    <property type="entry name" value="ACRIFLAVINRP"/>
</dbReference>
<keyword evidence="3 6" id="KW-0812">Transmembrane</keyword>
<feature type="domain" description="SSD" evidence="7">
    <location>
        <begin position="250"/>
        <end position="377"/>
    </location>
</feature>
<evidence type="ECO:0000313" key="9">
    <source>
        <dbReference type="Proteomes" id="UP001236500"/>
    </source>
</evidence>
<dbReference type="EMBL" id="CP118605">
    <property type="protein sequence ID" value="WGL17335.1"/>
    <property type="molecule type" value="Genomic_DNA"/>
</dbReference>